<dbReference type="RefSeq" id="WP_209641661.1">
    <property type="nucleotide sequence ID" value="NZ_JAGINW010000001.1"/>
</dbReference>
<evidence type="ECO:0000256" key="1">
    <source>
        <dbReference type="SAM" id="Phobius"/>
    </source>
</evidence>
<accession>A0ABS4TIV7</accession>
<protein>
    <submittedName>
        <fullName evidence="2">Membrane protein</fullName>
    </submittedName>
</protein>
<evidence type="ECO:0000313" key="2">
    <source>
        <dbReference type="EMBL" id="MBP2324363.1"/>
    </source>
</evidence>
<dbReference type="Pfam" id="PF10067">
    <property type="entry name" value="DUF2306"/>
    <property type="match status" value="1"/>
</dbReference>
<proteinExistence type="predicted"/>
<reference evidence="2 3" key="1">
    <citation type="submission" date="2021-03" db="EMBL/GenBank/DDBJ databases">
        <title>Sequencing the genomes of 1000 actinobacteria strains.</title>
        <authorList>
            <person name="Klenk H.-P."/>
        </authorList>
    </citation>
    <scope>NUCLEOTIDE SEQUENCE [LARGE SCALE GENOMIC DNA]</scope>
    <source>
        <strain evidence="2 3">DSM 46670</strain>
    </source>
</reference>
<feature type="transmembrane region" description="Helical" evidence="1">
    <location>
        <begin position="56"/>
        <end position="76"/>
    </location>
</feature>
<evidence type="ECO:0000313" key="3">
    <source>
        <dbReference type="Proteomes" id="UP001519332"/>
    </source>
</evidence>
<feature type="transmembrane region" description="Helical" evidence="1">
    <location>
        <begin position="88"/>
        <end position="107"/>
    </location>
</feature>
<gene>
    <name evidence="2" type="ORF">JOF56_004748</name>
</gene>
<sequence length="206" mass="22370">MTKAIARARPRWRVPAALILLSVVPMIGGAMRLADLGGGGPVTADNARFFEAPVPVVLHIFSASVYCVLGALQFAPLRRTWHRNAGRVVVPCGLTLALSGLWMTLFYESPDGVVLAGFRLVFGTAMVLSLVLGFTAIRQRDILRHRAWMIRGYAIGIAAGTQALLHVLWIPFFGTPTGLTSELLIGSGWVINLLVAERAIRSKEIR</sequence>
<dbReference type="EMBL" id="JAGINW010000001">
    <property type="protein sequence ID" value="MBP2324363.1"/>
    <property type="molecule type" value="Genomic_DNA"/>
</dbReference>
<keyword evidence="1" id="KW-0472">Membrane</keyword>
<organism evidence="2 3">
    <name type="scientific">Kibdelosporangium banguiense</name>
    <dbReference type="NCBI Taxonomy" id="1365924"/>
    <lineage>
        <taxon>Bacteria</taxon>
        <taxon>Bacillati</taxon>
        <taxon>Actinomycetota</taxon>
        <taxon>Actinomycetes</taxon>
        <taxon>Pseudonocardiales</taxon>
        <taxon>Pseudonocardiaceae</taxon>
        <taxon>Kibdelosporangium</taxon>
    </lineage>
</organism>
<keyword evidence="1" id="KW-0812">Transmembrane</keyword>
<dbReference type="Proteomes" id="UP001519332">
    <property type="component" value="Unassembled WGS sequence"/>
</dbReference>
<name>A0ABS4TIV7_9PSEU</name>
<feature type="transmembrane region" description="Helical" evidence="1">
    <location>
        <begin position="178"/>
        <end position="196"/>
    </location>
</feature>
<comment type="caution">
    <text evidence="2">The sequence shown here is derived from an EMBL/GenBank/DDBJ whole genome shotgun (WGS) entry which is preliminary data.</text>
</comment>
<keyword evidence="3" id="KW-1185">Reference proteome</keyword>
<keyword evidence="1" id="KW-1133">Transmembrane helix</keyword>
<feature type="transmembrane region" description="Helical" evidence="1">
    <location>
        <begin position="149"/>
        <end position="172"/>
    </location>
</feature>
<dbReference type="InterPro" id="IPR018750">
    <property type="entry name" value="DUF2306_membrane"/>
</dbReference>
<feature type="transmembrane region" description="Helical" evidence="1">
    <location>
        <begin position="113"/>
        <end position="137"/>
    </location>
</feature>